<evidence type="ECO:0008006" key="4">
    <source>
        <dbReference type="Google" id="ProtNLM"/>
    </source>
</evidence>
<evidence type="ECO:0000313" key="3">
    <source>
        <dbReference type="Proteomes" id="UP001151133"/>
    </source>
</evidence>
<feature type="chain" id="PRO_5040981466" description="Secreted protein" evidence="1">
    <location>
        <begin position="22"/>
        <end position="103"/>
    </location>
</feature>
<dbReference type="RefSeq" id="WP_264286292.1">
    <property type="nucleotide sequence ID" value="NZ_JAOZEV010000004.1"/>
</dbReference>
<gene>
    <name evidence="2" type="ORF">OIU80_06815</name>
</gene>
<evidence type="ECO:0000313" key="2">
    <source>
        <dbReference type="EMBL" id="MCV9931990.1"/>
    </source>
</evidence>
<organism evidence="2 3">
    <name type="scientific">Flavobacterium frigoritolerans</name>
    <dbReference type="NCBI Taxonomy" id="2987686"/>
    <lineage>
        <taxon>Bacteria</taxon>
        <taxon>Pseudomonadati</taxon>
        <taxon>Bacteroidota</taxon>
        <taxon>Flavobacteriia</taxon>
        <taxon>Flavobacteriales</taxon>
        <taxon>Flavobacteriaceae</taxon>
        <taxon>Flavobacterium</taxon>
    </lineage>
</organism>
<dbReference type="Proteomes" id="UP001151133">
    <property type="component" value="Unassembled WGS sequence"/>
</dbReference>
<feature type="signal peptide" evidence="1">
    <location>
        <begin position="1"/>
        <end position="21"/>
    </location>
</feature>
<proteinExistence type="predicted"/>
<evidence type="ECO:0000256" key="1">
    <source>
        <dbReference type="SAM" id="SignalP"/>
    </source>
</evidence>
<accession>A0A9X3C0P2</accession>
<protein>
    <recommendedName>
        <fullName evidence="4">Secreted protein</fullName>
    </recommendedName>
</protein>
<keyword evidence="1" id="KW-0732">Signal</keyword>
<dbReference type="AlphaFoldDB" id="A0A9X3C0P2"/>
<reference evidence="2" key="1">
    <citation type="submission" date="2022-10" db="EMBL/GenBank/DDBJ databases">
        <title>Two novel species of Flavobacterium.</title>
        <authorList>
            <person name="Liu Q."/>
            <person name="Xin Y.-H."/>
        </authorList>
    </citation>
    <scope>NUCLEOTIDE SEQUENCE</scope>
    <source>
        <strain evidence="2">LS1R47</strain>
    </source>
</reference>
<name>A0A9X3C0P2_9FLAO</name>
<keyword evidence="3" id="KW-1185">Reference proteome</keyword>
<comment type="caution">
    <text evidence="2">The sequence shown here is derived from an EMBL/GenBank/DDBJ whole genome shotgun (WGS) entry which is preliminary data.</text>
</comment>
<dbReference type="EMBL" id="JAOZEV010000004">
    <property type="protein sequence ID" value="MCV9931990.1"/>
    <property type="molecule type" value="Genomic_DNA"/>
</dbReference>
<sequence>MKKSFTTIALFSLVLVATSFTTPEIVNSNIDPIDGGVSVGGGRKQDIYAQLSSTTSYTQPIDGGVSVGGGRKQDIYRAQLSSTANYNQPIDGGVSVGGGRKQD</sequence>